<sequence length="107" mass="12094">MKISVLDQSYVIDGGTPELALEQTTELAQYVDEIGYHRYWVSEHHHSEALAGSSPEVLALKIRELQERYPIEELMAVSPIYDVSARKRSYALLKQAVDEASSGYTYS</sequence>
<dbReference type="RefSeq" id="WP_104032831.1">
    <property type="nucleotide sequence ID" value="NZ_JARMDU010000007.1"/>
</dbReference>
<dbReference type="PANTHER" id="PTHR30137">
    <property type="entry name" value="LUCIFERASE-LIKE MONOOXYGENASE"/>
    <property type="match status" value="1"/>
</dbReference>
<evidence type="ECO:0000313" key="2">
    <source>
        <dbReference type="Proteomes" id="UP000239759"/>
    </source>
</evidence>
<gene>
    <name evidence="1" type="ORF">C4A77_18285</name>
</gene>
<dbReference type="Gene3D" id="3.20.20.30">
    <property type="entry name" value="Luciferase-like domain"/>
    <property type="match status" value="1"/>
</dbReference>
<dbReference type="GO" id="GO:0005829">
    <property type="term" value="C:cytosol"/>
    <property type="evidence" value="ECO:0007669"/>
    <property type="project" value="TreeGrafter"/>
</dbReference>
<dbReference type="InterPro" id="IPR050766">
    <property type="entry name" value="Bact_Lucif_Oxidored"/>
</dbReference>
<comment type="caution">
    <text evidence="1">The sequence shown here is derived from an EMBL/GenBank/DDBJ whole genome shotgun (WGS) entry which is preliminary data.</text>
</comment>
<evidence type="ECO:0008006" key="3">
    <source>
        <dbReference type="Google" id="ProtNLM"/>
    </source>
</evidence>
<protein>
    <recommendedName>
        <fullName evidence="3">LLM class flavin-dependent oxidoreductase</fullName>
    </recommendedName>
</protein>
<organism evidence="1 2">
    <name type="scientific">Brevibacillus laterosporus</name>
    <name type="common">Bacillus laterosporus</name>
    <dbReference type="NCBI Taxonomy" id="1465"/>
    <lineage>
        <taxon>Bacteria</taxon>
        <taxon>Bacillati</taxon>
        <taxon>Bacillota</taxon>
        <taxon>Bacilli</taxon>
        <taxon>Bacillales</taxon>
        <taxon>Paenibacillaceae</taxon>
        <taxon>Brevibacillus</taxon>
    </lineage>
</organism>
<dbReference type="GO" id="GO:0016705">
    <property type="term" value="F:oxidoreductase activity, acting on paired donors, with incorporation or reduction of molecular oxygen"/>
    <property type="evidence" value="ECO:0007669"/>
    <property type="project" value="InterPro"/>
</dbReference>
<accession>A0AAP8QAC8</accession>
<reference evidence="1 2" key="1">
    <citation type="submission" date="2018-02" db="EMBL/GenBank/DDBJ databases">
        <title>Comparative analysis of genomes of three Brevibacillus laterosporus strains producers of potent antimicrobials isolated from silage.</title>
        <authorList>
            <person name="Kojic M."/>
            <person name="Miljkovic M."/>
            <person name="Studholme D."/>
            <person name="Filipic B."/>
        </authorList>
    </citation>
    <scope>NUCLEOTIDE SEQUENCE [LARGE SCALE GENOMIC DNA]</scope>
    <source>
        <strain evidence="1 2">BGSP11</strain>
    </source>
</reference>
<name>A0AAP8QAC8_BRELA</name>
<dbReference type="CDD" id="cd00347">
    <property type="entry name" value="Flavin_utilizing_monoxygenases"/>
    <property type="match status" value="1"/>
</dbReference>
<dbReference type="PANTHER" id="PTHR30137:SF19">
    <property type="entry name" value="LUCIFERASE-LIKE MONOOXYGENASE"/>
    <property type="match status" value="1"/>
</dbReference>
<proteinExistence type="predicted"/>
<dbReference type="Proteomes" id="UP000239759">
    <property type="component" value="Unassembled WGS sequence"/>
</dbReference>
<dbReference type="InterPro" id="IPR036661">
    <property type="entry name" value="Luciferase-like_sf"/>
</dbReference>
<dbReference type="SUPFAM" id="SSF51679">
    <property type="entry name" value="Bacterial luciferase-like"/>
    <property type="match status" value="1"/>
</dbReference>
<evidence type="ECO:0000313" key="1">
    <source>
        <dbReference type="EMBL" id="PPA93474.1"/>
    </source>
</evidence>
<dbReference type="EMBL" id="PRKQ01000025">
    <property type="protein sequence ID" value="PPA93474.1"/>
    <property type="molecule type" value="Genomic_DNA"/>
</dbReference>
<dbReference type="AlphaFoldDB" id="A0AAP8QAC8"/>